<proteinExistence type="inferred from homology"/>
<keyword evidence="8" id="KW-0805">Transcription regulation</keyword>
<evidence type="ECO:0000256" key="2">
    <source>
        <dbReference type="ARBA" id="ARBA00007957"/>
    </source>
</evidence>
<evidence type="ECO:0000256" key="5">
    <source>
        <dbReference type="ARBA" id="ARBA00022491"/>
    </source>
</evidence>
<dbReference type="InterPro" id="IPR043135">
    <property type="entry name" value="Fur_C"/>
</dbReference>
<dbReference type="GO" id="GO:0045892">
    <property type="term" value="P:negative regulation of DNA-templated transcription"/>
    <property type="evidence" value="ECO:0007669"/>
    <property type="project" value="TreeGrafter"/>
</dbReference>
<keyword evidence="9" id="KW-0238">DNA-binding</keyword>
<comment type="subcellular location">
    <subcellularLocation>
        <location evidence="1">Cytoplasm</location>
    </subcellularLocation>
</comment>
<dbReference type="KEGG" id="msf:IT882_09925"/>
<evidence type="ECO:0000256" key="1">
    <source>
        <dbReference type="ARBA" id="ARBA00004496"/>
    </source>
</evidence>
<dbReference type="PANTHER" id="PTHR33202">
    <property type="entry name" value="ZINC UPTAKE REGULATION PROTEIN"/>
    <property type="match status" value="1"/>
</dbReference>
<dbReference type="GO" id="GO:0008270">
    <property type="term" value="F:zinc ion binding"/>
    <property type="evidence" value="ECO:0007669"/>
    <property type="project" value="TreeGrafter"/>
</dbReference>
<keyword evidence="7 11" id="KW-0862">Zinc</keyword>
<evidence type="ECO:0000256" key="3">
    <source>
        <dbReference type="ARBA" id="ARBA00011738"/>
    </source>
</evidence>
<dbReference type="Proteomes" id="UP000594480">
    <property type="component" value="Chromosome"/>
</dbReference>
<dbReference type="GO" id="GO:0003700">
    <property type="term" value="F:DNA-binding transcription factor activity"/>
    <property type="evidence" value="ECO:0007669"/>
    <property type="project" value="InterPro"/>
</dbReference>
<reference evidence="13 14" key="1">
    <citation type="submission" date="2020-11" db="EMBL/GenBank/DDBJ databases">
        <title>Amino acid is mineralized and recycled by bacteria in oceanic microbiome.</title>
        <authorList>
            <person name="Zheng L.Y."/>
        </authorList>
    </citation>
    <scope>NUCLEOTIDE SEQUENCE [LARGE SCALE GENOMIC DNA]</scope>
    <source>
        <strain evidence="13 14">A32-1</strain>
    </source>
</reference>
<keyword evidence="14" id="KW-1185">Reference proteome</keyword>
<name>A0A7S8MVC9_9MICO</name>
<evidence type="ECO:0000256" key="9">
    <source>
        <dbReference type="ARBA" id="ARBA00023125"/>
    </source>
</evidence>
<comment type="cofactor">
    <cofactor evidence="11">
        <name>Zn(2+)</name>
        <dbReference type="ChEBI" id="CHEBI:29105"/>
    </cofactor>
    <text evidence="11">Binds 1 zinc ion per subunit.</text>
</comment>
<comment type="cofactor">
    <cofactor evidence="12">
        <name>Mn(2+)</name>
        <dbReference type="ChEBI" id="CHEBI:29035"/>
    </cofactor>
    <cofactor evidence="12">
        <name>Fe(2+)</name>
        <dbReference type="ChEBI" id="CHEBI:29033"/>
    </cofactor>
    <text evidence="12">Binds 1 Mn(2+) or Fe(2+) ion per subunit.</text>
</comment>
<dbReference type="Gene3D" id="1.10.10.10">
    <property type="entry name" value="Winged helix-like DNA-binding domain superfamily/Winged helix DNA-binding domain"/>
    <property type="match status" value="1"/>
</dbReference>
<dbReference type="GO" id="GO:1900376">
    <property type="term" value="P:regulation of secondary metabolite biosynthetic process"/>
    <property type="evidence" value="ECO:0007669"/>
    <property type="project" value="TreeGrafter"/>
</dbReference>
<dbReference type="GO" id="GO:0000976">
    <property type="term" value="F:transcription cis-regulatory region binding"/>
    <property type="evidence" value="ECO:0007669"/>
    <property type="project" value="TreeGrafter"/>
</dbReference>
<feature type="binding site" evidence="11">
    <location>
        <position position="91"/>
    </location>
    <ligand>
        <name>Zn(2+)</name>
        <dbReference type="ChEBI" id="CHEBI:29105"/>
    </ligand>
</feature>
<dbReference type="InterPro" id="IPR002481">
    <property type="entry name" value="FUR"/>
</dbReference>
<organism evidence="13 14">
    <name type="scientific">Microbacterium schleiferi</name>
    <dbReference type="NCBI Taxonomy" id="69362"/>
    <lineage>
        <taxon>Bacteria</taxon>
        <taxon>Bacillati</taxon>
        <taxon>Actinomycetota</taxon>
        <taxon>Actinomycetes</taxon>
        <taxon>Micrococcales</taxon>
        <taxon>Microbacteriaceae</taxon>
        <taxon>Microbacterium</taxon>
    </lineage>
</organism>
<gene>
    <name evidence="13" type="ORF">IT882_09925</name>
</gene>
<dbReference type="Gene3D" id="3.30.1490.190">
    <property type="match status" value="1"/>
</dbReference>
<feature type="binding site" evidence="12">
    <location>
        <position position="85"/>
    </location>
    <ligand>
        <name>Fe cation</name>
        <dbReference type="ChEBI" id="CHEBI:24875"/>
    </ligand>
</feature>
<feature type="binding site" evidence="12">
    <location>
        <position position="122"/>
    </location>
    <ligand>
        <name>Fe cation</name>
        <dbReference type="ChEBI" id="CHEBI:24875"/>
    </ligand>
</feature>
<dbReference type="CDD" id="cd07153">
    <property type="entry name" value="Fur_like"/>
    <property type="match status" value="1"/>
</dbReference>
<evidence type="ECO:0000256" key="7">
    <source>
        <dbReference type="ARBA" id="ARBA00022833"/>
    </source>
</evidence>
<dbReference type="InterPro" id="IPR036390">
    <property type="entry name" value="WH_DNA-bd_sf"/>
</dbReference>
<dbReference type="GO" id="GO:0005829">
    <property type="term" value="C:cytosol"/>
    <property type="evidence" value="ECO:0007669"/>
    <property type="project" value="TreeGrafter"/>
</dbReference>
<dbReference type="SUPFAM" id="SSF46785">
    <property type="entry name" value="Winged helix' DNA-binding domain"/>
    <property type="match status" value="1"/>
</dbReference>
<keyword evidence="10" id="KW-0804">Transcription</keyword>
<dbReference type="RefSeq" id="WP_195691740.1">
    <property type="nucleotide sequence ID" value="NZ_CP064760.1"/>
</dbReference>
<evidence type="ECO:0000256" key="11">
    <source>
        <dbReference type="PIRSR" id="PIRSR602481-1"/>
    </source>
</evidence>
<evidence type="ECO:0000256" key="10">
    <source>
        <dbReference type="ARBA" id="ARBA00023163"/>
    </source>
</evidence>
<protein>
    <submittedName>
        <fullName evidence="13">Transcriptional repressor</fullName>
    </submittedName>
</protein>
<keyword evidence="6 11" id="KW-0479">Metal-binding</keyword>
<feature type="binding site" evidence="11">
    <location>
        <position position="133"/>
    </location>
    <ligand>
        <name>Zn(2+)</name>
        <dbReference type="ChEBI" id="CHEBI:29105"/>
    </ligand>
</feature>
<evidence type="ECO:0000256" key="4">
    <source>
        <dbReference type="ARBA" id="ARBA00022490"/>
    </source>
</evidence>
<evidence type="ECO:0000313" key="13">
    <source>
        <dbReference type="EMBL" id="QPE03638.1"/>
    </source>
</evidence>
<dbReference type="Pfam" id="PF01475">
    <property type="entry name" value="FUR"/>
    <property type="match status" value="1"/>
</dbReference>
<feature type="binding site" evidence="11">
    <location>
        <position position="130"/>
    </location>
    <ligand>
        <name>Zn(2+)</name>
        <dbReference type="ChEBI" id="CHEBI:29105"/>
    </ligand>
</feature>
<dbReference type="InterPro" id="IPR036388">
    <property type="entry name" value="WH-like_DNA-bd_sf"/>
</dbReference>
<evidence type="ECO:0000256" key="6">
    <source>
        <dbReference type="ARBA" id="ARBA00022723"/>
    </source>
</evidence>
<accession>A0A7S8MVC9</accession>
<evidence type="ECO:0000256" key="8">
    <source>
        <dbReference type="ARBA" id="ARBA00023015"/>
    </source>
</evidence>
<keyword evidence="12" id="KW-0408">Iron</keyword>
<dbReference type="EMBL" id="CP064760">
    <property type="protein sequence ID" value="QPE03638.1"/>
    <property type="molecule type" value="Genomic_DNA"/>
</dbReference>
<dbReference type="AlphaFoldDB" id="A0A7S8MVC9"/>
<evidence type="ECO:0000256" key="12">
    <source>
        <dbReference type="PIRSR" id="PIRSR602481-2"/>
    </source>
</evidence>
<comment type="similarity">
    <text evidence="2">Belongs to the Fur family.</text>
</comment>
<feature type="binding site" evidence="11">
    <location>
        <position position="94"/>
    </location>
    <ligand>
        <name>Zn(2+)</name>
        <dbReference type="ChEBI" id="CHEBI:29105"/>
    </ligand>
</feature>
<evidence type="ECO:0000313" key="14">
    <source>
        <dbReference type="Proteomes" id="UP000594480"/>
    </source>
</evidence>
<sequence length="163" mass="18021">MTESTSDQAPTRESAKRETVREALARADGFVSAQQLHLQITRHGESIGLATVYRHLGSLADMGEADTVTVSAGQLFRTCHRPKDHHHHLICEACGNAADIDPPDEDWIRAAAVEHGFTVTHHRIEVFGRCRECGKSDSVTAASASIFCVPWWRWGESNEAWGM</sequence>
<comment type="subunit">
    <text evidence="3">Homodimer.</text>
</comment>
<dbReference type="PANTHER" id="PTHR33202:SF2">
    <property type="entry name" value="FERRIC UPTAKE REGULATION PROTEIN"/>
    <property type="match status" value="1"/>
</dbReference>
<keyword evidence="5" id="KW-0678">Repressor</keyword>
<keyword evidence="4" id="KW-0963">Cytoplasm</keyword>